<sequence>MIFFSRLNGRPNPNLNFYALSLWYSHKIACGLFYRHFLVFDSSFRRRRLLRLLPTANRFRELLFYLRKLLSASKYISKMHEALTVVMSQSFEEEYRKTADLLGVLDALAEALICDVDLFGLKCMNENIAIRKLIANSLTNLSFGSLQRKRRLCYHPNFIEYVVKVLAEMQILAQVFYSALLRNLSWNADPDTSKQLHCTVPSLIQASMRAYEDKDTKCLCATLSALWNMSFSSQNQQTICQNSRFLETLVDLLMHDPQQTAVAEAATGVLKYASHCFSQNTGDYMHVNVLQKMVLRLIDLLKSSSFTTINNCLYVLQQLLNQKAMPMLYHLGNSKVMDVKNTVKTILEYLEAKKCQSLVRSFESTRSEVPDIGDNTNGSLFCLAFYLFFTLNFFKAVR</sequence>
<dbReference type="GO" id="GO:0007389">
    <property type="term" value="P:pattern specification process"/>
    <property type="evidence" value="ECO:0007669"/>
    <property type="project" value="TreeGrafter"/>
</dbReference>
<dbReference type="GO" id="GO:0005881">
    <property type="term" value="C:cytoplasmic microtubule"/>
    <property type="evidence" value="ECO:0007669"/>
    <property type="project" value="TreeGrafter"/>
</dbReference>
<name>A0A0N4V2A7_ENTVE</name>
<evidence type="ECO:0000256" key="2">
    <source>
        <dbReference type="ARBA" id="ARBA00022687"/>
    </source>
</evidence>
<dbReference type="InterPro" id="IPR016024">
    <property type="entry name" value="ARM-type_fold"/>
</dbReference>
<accession>A0A0N4V2A7</accession>
<dbReference type="Proteomes" id="UP000274131">
    <property type="component" value="Unassembled WGS sequence"/>
</dbReference>
<gene>
    <name evidence="3" type="ORF">EVEC_LOCUS3833</name>
</gene>
<dbReference type="GO" id="GO:0001708">
    <property type="term" value="P:cell fate specification"/>
    <property type="evidence" value="ECO:0007669"/>
    <property type="project" value="TreeGrafter"/>
</dbReference>
<keyword evidence="4" id="KW-1185">Reference proteome</keyword>
<dbReference type="InterPro" id="IPR026818">
    <property type="entry name" value="Apc_fam"/>
</dbReference>
<dbReference type="PANTHER" id="PTHR12607:SF12">
    <property type="entry name" value="APC-LIKE, ISOFORM A-RELATED"/>
    <property type="match status" value="1"/>
</dbReference>
<dbReference type="AlphaFoldDB" id="A0A0N4V2A7"/>
<dbReference type="GO" id="GO:0030877">
    <property type="term" value="C:beta-catenin destruction complex"/>
    <property type="evidence" value="ECO:0007669"/>
    <property type="project" value="TreeGrafter"/>
</dbReference>
<dbReference type="GO" id="GO:0090090">
    <property type="term" value="P:negative regulation of canonical Wnt signaling pathway"/>
    <property type="evidence" value="ECO:0007669"/>
    <property type="project" value="TreeGrafter"/>
</dbReference>
<dbReference type="SUPFAM" id="SSF48371">
    <property type="entry name" value="ARM repeat"/>
    <property type="match status" value="1"/>
</dbReference>
<dbReference type="GO" id="GO:0007399">
    <property type="term" value="P:nervous system development"/>
    <property type="evidence" value="ECO:0007669"/>
    <property type="project" value="TreeGrafter"/>
</dbReference>
<reference evidence="3 4" key="2">
    <citation type="submission" date="2018-10" db="EMBL/GenBank/DDBJ databases">
        <authorList>
            <consortium name="Pathogen Informatics"/>
        </authorList>
    </citation>
    <scope>NUCLEOTIDE SEQUENCE [LARGE SCALE GENOMIC DNA]</scope>
</reference>
<dbReference type="Gene3D" id="1.25.10.10">
    <property type="entry name" value="Leucine-rich Repeat Variant"/>
    <property type="match status" value="1"/>
</dbReference>
<proteinExistence type="inferred from homology"/>
<dbReference type="GO" id="GO:0016055">
    <property type="term" value="P:Wnt signaling pathway"/>
    <property type="evidence" value="ECO:0007669"/>
    <property type="project" value="UniProtKB-KW"/>
</dbReference>
<dbReference type="GO" id="GO:0045295">
    <property type="term" value="F:gamma-catenin binding"/>
    <property type="evidence" value="ECO:0007669"/>
    <property type="project" value="TreeGrafter"/>
</dbReference>
<keyword evidence="2" id="KW-0879">Wnt signaling pathway</keyword>
<dbReference type="InterPro" id="IPR011989">
    <property type="entry name" value="ARM-like"/>
</dbReference>
<reference evidence="5" key="1">
    <citation type="submission" date="2017-02" db="UniProtKB">
        <authorList>
            <consortium name="WormBaseParasite"/>
        </authorList>
    </citation>
    <scope>IDENTIFICATION</scope>
</reference>
<dbReference type="GO" id="GO:0016477">
    <property type="term" value="P:cell migration"/>
    <property type="evidence" value="ECO:0007669"/>
    <property type="project" value="TreeGrafter"/>
</dbReference>
<evidence type="ECO:0000313" key="5">
    <source>
        <dbReference type="WBParaSite" id="EVEC_0000412501-mRNA-1"/>
    </source>
</evidence>
<evidence type="ECO:0000256" key="1">
    <source>
        <dbReference type="ARBA" id="ARBA00009051"/>
    </source>
</evidence>
<dbReference type="EMBL" id="UXUI01007695">
    <property type="protein sequence ID" value="VDD88729.1"/>
    <property type="molecule type" value="Genomic_DNA"/>
</dbReference>
<evidence type="ECO:0000313" key="4">
    <source>
        <dbReference type="Proteomes" id="UP000274131"/>
    </source>
</evidence>
<dbReference type="GO" id="GO:0008013">
    <property type="term" value="F:beta-catenin binding"/>
    <property type="evidence" value="ECO:0007669"/>
    <property type="project" value="InterPro"/>
</dbReference>
<organism evidence="5">
    <name type="scientific">Enterobius vermicularis</name>
    <name type="common">Human pinworm</name>
    <dbReference type="NCBI Taxonomy" id="51028"/>
    <lineage>
        <taxon>Eukaryota</taxon>
        <taxon>Metazoa</taxon>
        <taxon>Ecdysozoa</taxon>
        <taxon>Nematoda</taxon>
        <taxon>Chromadorea</taxon>
        <taxon>Rhabditida</taxon>
        <taxon>Spirurina</taxon>
        <taxon>Oxyuridomorpha</taxon>
        <taxon>Oxyuroidea</taxon>
        <taxon>Oxyuridae</taxon>
        <taxon>Enterobius</taxon>
    </lineage>
</organism>
<dbReference type="WBParaSite" id="EVEC_0000412501-mRNA-1">
    <property type="protein sequence ID" value="EVEC_0000412501-mRNA-1"/>
    <property type="gene ID" value="EVEC_0000412501"/>
</dbReference>
<dbReference type="GO" id="GO:0016342">
    <property type="term" value="C:catenin complex"/>
    <property type="evidence" value="ECO:0007669"/>
    <property type="project" value="TreeGrafter"/>
</dbReference>
<comment type="similarity">
    <text evidence="1">Belongs to the adenomatous polyposis coli (APC) family.</text>
</comment>
<dbReference type="STRING" id="51028.A0A0N4V2A7"/>
<dbReference type="OrthoDB" id="5918429at2759"/>
<protein>
    <submittedName>
        <fullName evidence="5">Armadillo repeat-containing protein 2</fullName>
    </submittedName>
</protein>
<dbReference type="GO" id="GO:0008017">
    <property type="term" value="F:microtubule binding"/>
    <property type="evidence" value="ECO:0007669"/>
    <property type="project" value="TreeGrafter"/>
</dbReference>
<evidence type="ECO:0000313" key="3">
    <source>
        <dbReference type="EMBL" id="VDD88729.1"/>
    </source>
</evidence>
<dbReference type="GO" id="GO:0007026">
    <property type="term" value="P:negative regulation of microtubule depolymerization"/>
    <property type="evidence" value="ECO:0007669"/>
    <property type="project" value="TreeGrafter"/>
</dbReference>
<dbReference type="PANTHER" id="PTHR12607">
    <property type="entry name" value="ADENOMATOUS POLYPOSIS COLI PROTEIN FAMILY"/>
    <property type="match status" value="1"/>
</dbReference>